<dbReference type="EMBL" id="FO203526">
    <property type="protein sequence ID" value="CCO58661.1"/>
    <property type="molecule type" value="Genomic_DNA"/>
</dbReference>
<dbReference type="InterPro" id="IPR011893">
    <property type="entry name" value="Selenoprotein_Rdx-typ"/>
</dbReference>
<proteinExistence type="predicted"/>
<dbReference type="Gene3D" id="3.40.30.10">
    <property type="entry name" value="Glutaredoxin"/>
    <property type="match status" value="1"/>
</dbReference>
<dbReference type="KEGG" id="vni:VIBNI_A2605"/>
<dbReference type="AlphaFoldDB" id="U4K7T6"/>
<evidence type="ECO:0000256" key="1">
    <source>
        <dbReference type="ARBA" id="ARBA00023284"/>
    </source>
</evidence>
<dbReference type="STRING" id="28173.VIBNI_A2605"/>
<dbReference type="PANTHER" id="PTHR36417">
    <property type="entry name" value="SELENOPROTEIN DOMAIN PROTEIN (AFU_ORTHOLOGUE AFUA_1G05220)"/>
    <property type="match status" value="1"/>
</dbReference>
<evidence type="ECO:0000313" key="3">
    <source>
        <dbReference type="Proteomes" id="UP000016895"/>
    </source>
</evidence>
<dbReference type="PATRIC" id="fig|1260221.3.peg.2483"/>
<organism evidence="2 3">
    <name type="scientific">Vibrio nigripulchritudo</name>
    <dbReference type="NCBI Taxonomy" id="28173"/>
    <lineage>
        <taxon>Bacteria</taxon>
        <taxon>Pseudomonadati</taxon>
        <taxon>Pseudomonadota</taxon>
        <taxon>Gammaproteobacteria</taxon>
        <taxon>Vibrionales</taxon>
        <taxon>Vibrionaceae</taxon>
        <taxon>Vibrio</taxon>
    </lineage>
</organism>
<keyword evidence="1" id="KW-0676">Redox-active center</keyword>
<dbReference type="NCBIfam" id="TIGR02174">
    <property type="entry name" value="CXXU_selWTH"/>
    <property type="match status" value="1"/>
</dbReference>
<reference evidence="2 3" key="1">
    <citation type="journal article" date="2013" name="ISME J.">
        <title>Comparative genomics of pathogenic lineages of Vibrio nigripulchritudo identifies virulence-associated traits.</title>
        <authorList>
            <person name="Goudenege D."/>
            <person name="Labreuche Y."/>
            <person name="Krin E."/>
            <person name="Ansquer D."/>
            <person name="Mangenot S."/>
            <person name="Calteau A."/>
            <person name="Medigue C."/>
            <person name="Mazel D."/>
            <person name="Polz M.F."/>
            <person name="Le Roux F."/>
        </authorList>
    </citation>
    <scope>NUCLEOTIDE SEQUENCE [LARGE SCALE GENOMIC DNA]</scope>
    <source>
        <strain evidence="3">SnF1</strain>
    </source>
</reference>
<keyword evidence="3" id="KW-1185">Reference proteome</keyword>
<gene>
    <name evidence="2" type="ORF">VIBNI_A2605</name>
</gene>
<dbReference type="eggNOG" id="COG3526">
    <property type="taxonomic scope" value="Bacteria"/>
</dbReference>
<accession>U4K7T6</accession>
<dbReference type="Pfam" id="PF10262">
    <property type="entry name" value="Rdx"/>
    <property type="match status" value="1"/>
</dbReference>
<dbReference type="Proteomes" id="UP000016895">
    <property type="component" value="Chromosome 1"/>
</dbReference>
<dbReference type="InterPro" id="IPR036249">
    <property type="entry name" value="Thioredoxin-like_sf"/>
</dbReference>
<evidence type="ECO:0000313" key="2">
    <source>
        <dbReference type="EMBL" id="CCO58661.1"/>
    </source>
</evidence>
<name>U4K7T6_9VIBR</name>
<sequence length="92" mass="10772">MEKAIIDIYYCRQCNWMLRSAWLSQELLHTFSEEIETVSLHPNTGGRFEIHCNGVLIWERKRDGGFPEAKVLKQKVRDVIDPERDLGHSDSK</sequence>
<dbReference type="OrthoDB" id="9811366at2"/>
<dbReference type="SUPFAM" id="SSF52833">
    <property type="entry name" value="Thioredoxin-like"/>
    <property type="match status" value="1"/>
</dbReference>
<dbReference type="RefSeq" id="WP_022551354.1">
    <property type="nucleotide sequence ID" value="NC_022528.1"/>
</dbReference>
<protein>
    <submittedName>
        <fullName evidence="2">Putative selenoprotein W-related protein</fullName>
    </submittedName>
</protein>
<dbReference type="PANTHER" id="PTHR36417:SF2">
    <property type="entry name" value="SELENOPROTEIN DOMAIN PROTEIN (AFU_ORTHOLOGUE AFUA_1G05220)"/>
    <property type="match status" value="1"/>
</dbReference>